<reference evidence="1" key="1">
    <citation type="submission" date="2018-07" db="EMBL/GenBank/DDBJ databases">
        <authorList>
            <person name="Quirk P.G."/>
            <person name="Krulwich T.A."/>
        </authorList>
    </citation>
    <scope>NUCLEOTIDE SEQUENCE</scope>
</reference>
<proteinExistence type="predicted"/>
<dbReference type="EMBL" id="UIDG01000004">
    <property type="protein sequence ID" value="SUS03578.1"/>
    <property type="molecule type" value="Genomic_DNA"/>
</dbReference>
<accession>A0A380T7R9</accession>
<sequence>MLQQLEWLRDDYQRMRDSTESVGTMGARFFIGMAARRTG</sequence>
<protein>
    <submittedName>
        <fullName evidence="1">Uncharacterized protein</fullName>
    </submittedName>
</protein>
<organism evidence="1">
    <name type="scientific">metagenome</name>
    <dbReference type="NCBI Taxonomy" id="256318"/>
    <lineage>
        <taxon>unclassified sequences</taxon>
        <taxon>metagenomes</taxon>
    </lineage>
</organism>
<gene>
    <name evidence="1" type="ORF">DF3PB_1010013</name>
</gene>
<evidence type="ECO:0000313" key="1">
    <source>
        <dbReference type="EMBL" id="SUS03578.1"/>
    </source>
</evidence>
<dbReference type="AlphaFoldDB" id="A0A380T7R9"/>
<name>A0A380T7R9_9ZZZZ</name>